<dbReference type="Gene3D" id="3.40.640.10">
    <property type="entry name" value="Type I PLP-dependent aspartate aminotransferase-like (Major domain)"/>
    <property type="match status" value="1"/>
</dbReference>
<dbReference type="CDD" id="cd00609">
    <property type="entry name" value="AAT_like"/>
    <property type="match status" value="1"/>
</dbReference>
<evidence type="ECO:0000313" key="7">
    <source>
        <dbReference type="EMBL" id="QIM10116.1"/>
    </source>
</evidence>
<gene>
    <name evidence="7" type="ORF">Prevot485_2150</name>
</gene>
<protein>
    <submittedName>
        <fullName evidence="7">Aspartate aminotransferase</fullName>
    </submittedName>
</protein>
<name>A0A6G8F1M3_9BACT</name>
<dbReference type="Pfam" id="PF00155">
    <property type="entry name" value="Aminotran_1_2"/>
    <property type="match status" value="1"/>
</dbReference>
<keyword evidence="3 7" id="KW-0032">Aminotransferase</keyword>
<dbReference type="InterPro" id="IPR015422">
    <property type="entry name" value="PyrdxlP-dep_Trfase_small"/>
</dbReference>
<dbReference type="GO" id="GO:0008483">
    <property type="term" value="F:transaminase activity"/>
    <property type="evidence" value="ECO:0007669"/>
    <property type="project" value="UniProtKB-KW"/>
</dbReference>
<feature type="domain" description="Aminotransferase class I/classII large" evidence="6">
    <location>
        <begin position="28"/>
        <end position="379"/>
    </location>
</feature>
<dbReference type="Gene3D" id="3.90.1150.10">
    <property type="entry name" value="Aspartate Aminotransferase, domain 1"/>
    <property type="match status" value="1"/>
</dbReference>
<comment type="cofactor">
    <cofactor evidence="1">
        <name>pyridoxal 5'-phosphate</name>
        <dbReference type="ChEBI" id="CHEBI:597326"/>
    </cofactor>
</comment>
<sequence>MISVSKISETVQPSLTRKLFNMAKSYNDVIDFTLGDPDVQTHQAIKDAGCRAIQEGKTRYSQNAGMLELRQTIAEYYKRTEGFEYSPVDEVIVTVGAMEGLYLTLLSILDPDDEVIIPAPYYVNYVQMVSLCHAKPVVIDNPEAEELSFNIEDIEAAITSKTKAIIINTPSNPSGKVIPWNKIEALAEIAKAHDLVVISDEVYKCLLYDSIIFKSIVSINGMRERTVLVNSLSKEFCMTGWRIGYVLAPKELIGVMTKLQENICACAPLPSQYAAIEALSGKDDYSRDMVDIFTSRRNVLYSGLSKISGLTCNKPEATFYMMVDISATDMNSYDFCCKMLETVHVACVPGIAYGNSCDRYIRIAFTLDEKKIKEGIARISKFMEGLQK</sequence>
<keyword evidence="4 7" id="KW-0808">Transferase</keyword>
<evidence type="ECO:0000256" key="4">
    <source>
        <dbReference type="ARBA" id="ARBA00022679"/>
    </source>
</evidence>
<dbReference type="InterPro" id="IPR004839">
    <property type="entry name" value="Aminotransferase_I/II_large"/>
</dbReference>
<evidence type="ECO:0000256" key="3">
    <source>
        <dbReference type="ARBA" id="ARBA00022576"/>
    </source>
</evidence>
<dbReference type="SUPFAM" id="SSF53383">
    <property type="entry name" value="PLP-dependent transferases"/>
    <property type="match status" value="1"/>
</dbReference>
<dbReference type="InterPro" id="IPR050596">
    <property type="entry name" value="AspAT/PAT-like"/>
</dbReference>
<dbReference type="PANTHER" id="PTHR46383">
    <property type="entry name" value="ASPARTATE AMINOTRANSFERASE"/>
    <property type="match status" value="1"/>
</dbReference>
<organism evidence="7">
    <name type="scientific">uncultured Prevotella sp</name>
    <dbReference type="NCBI Taxonomy" id="159272"/>
    <lineage>
        <taxon>Bacteria</taxon>
        <taxon>Pseudomonadati</taxon>
        <taxon>Bacteroidota</taxon>
        <taxon>Bacteroidia</taxon>
        <taxon>Bacteroidales</taxon>
        <taxon>Prevotellaceae</taxon>
        <taxon>Prevotella</taxon>
        <taxon>environmental samples</taxon>
    </lineage>
</organism>
<dbReference type="PANTHER" id="PTHR46383:SF1">
    <property type="entry name" value="ASPARTATE AMINOTRANSFERASE"/>
    <property type="match status" value="1"/>
</dbReference>
<dbReference type="EMBL" id="MN990733">
    <property type="protein sequence ID" value="QIM10116.1"/>
    <property type="molecule type" value="Genomic_DNA"/>
</dbReference>
<proteinExistence type="inferred from homology"/>
<dbReference type="GO" id="GO:0030170">
    <property type="term" value="F:pyridoxal phosphate binding"/>
    <property type="evidence" value="ECO:0007669"/>
    <property type="project" value="InterPro"/>
</dbReference>
<dbReference type="AlphaFoldDB" id="A0A6G8F1M3"/>
<evidence type="ECO:0000256" key="5">
    <source>
        <dbReference type="ARBA" id="ARBA00022898"/>
    </source>
</evidence>
<evidence type="ECO:0000256" key="1">
    <source>
        <dbReference type="ARBA" id="ARBA00001933"/>
    </source>
</evidence>
<reference evidence="7" key="1">
    <citation type="journal article" date="2020" name="J. ISSAAS">
        <title>Lactobacilli and other gastrointestinal microbiota of Peromyscus leucopus, reservoir host for agents of Lyme disease and other zoonoses in North America.</title>
        <authorList>
            <person name="Milovic A."/>
            <person name="Bassam K."/>
            <person name="Shao H."/>
            <person name="Chatzistamou I."/>
            <person name="Tufts D.M."/>
            <person name="Diuk-Wasser M."/>
            <person name="Barbour A.G."/>
        </authorList>
    </citation>
    <scope>NUCLEOTIDE SEQUENCE</scope>
    <source>
        <strain evidence="7">LL70</strain>
    </source>
</reference>
<dbReference type="FunFam" id="3.40.640.10:FF:000033">
    <property type="entry name" value="Aspartate aminotransferase"/>
    <property type="match status" value="1"/>
</dbReference>
<dbReference type="GO" id="GO:0006520">
    <property type="term" value="P:amino acid metabolic process"/>
    <property type="evidence" value="ECO:0007669"/>
    <property type="project" value="InterPro"/>
</dbReference>
<dbReference type="InterPro" id="IPR015421">
    <property type="entry name" value="PyrdxlP-dep_Trfase_major"/>
</dbReference>
<accession>A0A6G8F1M3</accession>
<evidence type="ECO:0000256" key="2">
    <source>
        <dbReference type="ARBA" id="ARBA00007441"/>
    </source>
</evidence>
<comment type="similarity">
    <text evidence="2">Belongs to the class-I pyridoxal-phosphate-dependent aminotransferase family.</text>
</comment>
<keyword evidence="5" id="KW-0663">Pyridoxal phosphate</keyword>
<dbReference type="InterPro" id="IPR015424">
    <property type="entry name" value="PyrdxlP-dep_Trfase"/>
</dbReference>
<evidence type="ECO:0000259" key="6">
    <source>
        <dbReference type="Pfam" id="PF00155"/>
    </source>
</evidence>